<dbReference type="EMBL" id="CAKLCB010000384">
    <property type="protein sequence ID" value="CAH0521832.1"/>
    <property type="molecule type" value="Genomic_DNA"/>
</dbReference>
<dbReference type="InterPro" id="IPR000873">
    <property type="entry name" value="AMP-dep_synth/lig_dom"/>
</dbReference>
<dbReference type="Pfam" id="PF00501">
    <property type="entry name" value="AMP-binding"/>
    <property type="match status" value="1"/>
</dbReference>
<keyword evidence="4" id="KW-1185">Reference proteome</keyword>
<protein>
    <recommendedName>
        <fullName evidence="2">J domain-containing protein</fullName>
    </recommendedName>
</protein>
<evidence type="ECO:0000259" key="2">
    <source>
        <dbReference type="PROSITE" id="PS50076"/>
    </source>
</evidence>
<sequence>MLLQVCHRWRFDVHQLHLLGQREVASYTEQYRRSLEKPEEFWAKAAQDIDTSTFAGGLQKLGVEKGDRVVIYMPAVQETTVAMLECACLGAVHSVVFSGFATFELAARIEDAKPKLIISASCGVELKGAIDYGPLLNGALERSSWKPSTVVMMQRDLCPFSMTKGRDVDWRDVMAMGTPVDAVPVLATDLLYILYTLGTTGRPKGVVRDNGGHAVALKRAMRNGFDISPDDTFFCGLRYGHSYVADLLVTVCSQFCTKASLLERRMLVHWRSITEYGIKSMFTAPTALRAIRKDDPSGMLLKRKKEEIRKTLTGERGDPKTFNFFSKELGVPLIDHWWQTETGWPITAPCVGMQTDDVTKDGQPRSKVGSVARPGPGWDLQLMTVANAGYDEHHRFNHENEKQDGELVVKLPLPSGALTTLHNKPDDSYKKYFERCPGYYHTGDTGHIDEEGFVYVMSRSDDVINVAGHRITTGSIEEVIINIPEVVECAAFGVADLLKGHLPVALLVLDKKIDRPKKEIMNQVVRDVREQMGRFVCLKDIGLVHALPKTRSGKVMRATIKAVADSNLFCVPATIDNAAVLDDICLERRKLGYAKTNFIVTGKLNKTPTTIQRFRSGASHNVPQQNEQTDRSSVSTHSTLTRQQLEFCCLLCGWDVPCSTCPFNWFNFDPKKFHTKYRRQYSDMNQLAATKADMKQAIETLGISTMSMDVFARTSITQRQVKDAFRIQALQWHPDCNPDPKAKLVFNEILAAYELLLAHAC</sequence>
<reference evidence="3 4" key="1">
    <citation type="submission" date="2021-11" db="EMBL/GenBank/DDBJ databases">
        <authorList>
            <person name="Islam A."/>
            <person name="Islam S."/>
            <person name="Flora M.S."/>
            <person name="Rahman M."/>
            <person name="Ziaur R.M."/>
            <person name="Epstein J.H."/>
            <person name="Hassan M."/>
            <person name="Klassen M."/>
            <person name="Woodard K."/>
            <person name="Webb A."/>
            <person name="Webby R.J."/>
            <person name="El Zowalaty M.E."/>
        </authorList>
    </citation>
    <scope>NUCLEOTIDE SEQUENCE [LARGE SCALE GENOMIC DNA]</scope>
    <source>
        <strain evidence="3">Pbs1</strain>
    </source>
</reference>
<dbReference type="Gene3D" id="1.10.287.110">
    <property type="entry name" value="DnaJ domain"/>
    <property type="match status" value="1"/>
</dbReference>
<proteinExistence type="predicted"/>
<dbReference type="InterPro" id="IPR025110">
    <property type="entry name" value="AMP-bd_C"/>
</dbReference>
<dbReference type="PROSITE" id="PS50076">
    <property type="entry name" value="DNAJ_2"/>
    <property type="match status" value="1"/>
</dbReference>
<dbReference type="InterPro" id="IPR045851">
    <property type="entry name" value="AMP-bd_C_sf"/>
</dbReference>
<feature type="domain" description="J" evidence="2">
    <location>
        <begin position="696"/>
        <end position="761"/>
    </location>
</feature>
<dbReference type="InterPro" id="IPR042099">
    <property type="entry name" value="ANL_N_sf"/>
</dbReference>
<evidence type="ECO:0000256" key="1">
    <source>
        <dbReference type="SAM" id="MobiDB-lite"/>
    </source>
</evidence>
<feature type="region of interest" description="Disordered" evidence="1">
    <location>
        <begin position="615"/>
        <end position="635"/>
    </location>
</feature>
<dbReference type="Proteomes" id="UP001158986">
    <property type="component" value="Unassembled WGS sequence"/>
</dbReference>
<name>A0ABN8D9J4_9STRA</name>
<dbReference type="PANTHER" id="PTHR43347">
    <property type="entry name" value="ACYL-COA SYNTHETASE"/>
    <property type="match status" value="1"/>
</dbReference>
<comment type="caution">
    <text evidence="3">The sequence shown here is derived from an EMBL/GenBank/DDBJ whole genome shotgun (WGS) entry which is preliminary data.</text>
</comment>
<evidence type="ECO:0000313" key="4">
    <source>
        <dbReference type="Proteomes" id="UP001158986"/>
    </source>
</evidence>
<dbReference type="SUPFAM" id="SSF46565">
    <property type="entry name" value="Chaperone J-domain"/>
    <property type="match status" value="1"/>
</dbReference>
<dbReference type="Pfam" id="PF00226">
    <property type="entry name" value="DnaJ"/>
    <property type="match status" value="1"/>
</dbReference>
<organism evidence="3 4">
    <name type="scientific">Peronospora belbahrii</name>
    <dbReference type="NCBI Taxonomy" id="622444"/>
    <lineage>
        <taxon>Eukaryota</taxon>
        <taxon>Sar</taxon>
        <taxon>Stramenopiles</taxon>
        <taxon>Oomycota</taxon>
        <taxon>Peronosporomycetes</taxon>
        <taxon>Peronosporales</taxon>
        <taxon>Peronosporaceae</taxon>
        <taxon>Peronospora</taxon>
    </lineage>
</organism>
<dbReference type="PANTHER" id="PTHR43347:SF3">
    <property type="entry name" value="ACYL-COA SYNTHETASE SHORT-CHAIN FAMILY MEMBER 3, MITOCHONDRIAL"/>
    <property type="match status" value="1"/>
</dbReference>
<evidence type="ECO:0000313" key="3">
    <source>
        <dbReference type="EMBL" id="CAH0521832.1"/>
    </source>
</evidence>
<dbReference type="SUPFAM" id="SSF56801">
    <property type="entry name" value="Acetyl-CoA synthetase-like"/>
    <property type="match status" value="1"/>
</dbReference>
<dbReference type="Gene3D" id="3.30.300.30">
    <property type="match status" value="1"/>
</dbReference>
<dbReference type="CDD" id="cd06257">
    <property type="entry name" value="DnaJ"/>
    <property type="match status" value="1"/>
</dbReference>
<gene>
    <name evidence="3" type="ORF">PBS001_LOCUS8273</name>
</gene>
<accession>A0ABN8D9J4</accession>
<dbReference type="Gene3D" id="3.40.50.12780">
    <property type="entry name" value="N-terminal domain of ligase-like"/>
    <property type="match status" value="1"/>
</dbReference>
<dbReference type="Pfam" id="PF13193">
    <property type="entry name" value="AMP-binding_C"/>
    <property type="match status" value="1"/>
</dbReference>
<dbReference type="InterPro" id="IPR036869">
    <property type="entry name" value="J_dom_sf"/>
</dbReference>
<dbReference type="InterPro" id="IPR001623">
    <property type="entry name" value="DnaJ_domain"/>
</dbReference>
<dbReference type="SMART" id="SM00271">
    <property type="entry name" value="DnaJ"/>
    <property type="match status" value="1"/>
</dbReference>